<reference evidence="1" key="1">
    <citation type="submission" date="2019-04" db="EMBL/GenBank/DDBJ databases">
        <title>Microbes associate with the intestines of laboratory mice.</title>
        <authorList>
            <person name="Navarre W."/>
            <person name="Wong E."/>
            <person name="Huang K."/>
            <person name="Tropini C."/>
            <person name="Ng K."/>
            <person name="Yu B."/>
        </authorList>
    </citation>
    <scope>NUCLEOTIDE SEQUENCE</scope>
    <source>
        <strain evidence="1">NM73_A23</strain>
    </source>
</reference>
<evidence type="ECO:0000313" key="2">
    <source>
        <dbReference type="Proteomes" id="UP000308886"/>
    </source>
</evidence>
<comment type="caution">
    <text evidence="1">The sequence shown here is derived from an EMBL/GenBank/DDBJ whole genome shotgun (WGS) entry which is preliminary data.</text>
</comment>
<keyword evidence="2" id="KW-1185">Reference proteome</keyword>
<dbReference type="EMBL" id="SRZC01000002">
    <property type="protein sequence ID" value="TGX83913.1"/>
    <property type="molecule type" value="Genomic_DNA"/>
</dbReference>
<accession>A0AC61QTP6</accession>
<proteinExistence type="predicted"/>
<sequence length="77" mass="9105">MDKIKQERKVIHLQLDNEHFYYGSIASLFEDYDEAKLGFSYYKVKNFLGKLGVMENEKCTIRQGLLKTKQGERGRKK</sequence>
<organism evidence="1 2">
    <name type="scientific">Palleniella muris</name>
    <dbReference type="NCBI Taxonomy" id="3038145"/>
    <lineage>
        <taxon>Bacteria</taxon>
        <taxon>Pseudomonadati</taxon>
        <taxon>Bacteroidota</taxon>
        <taxon>Bacteroidia</taxon>
        <taxon>Bacteroidales</taxon>
        <taxon>Prevotellaceae</taxon>
        <taxon>Palleniella</taxon>
    </lineage>
</organism>
<gene>
    <name evidence="1" type="ORF">E5358_01710</name>
</gene>
<protein>
    <submittedName>
        <fullName evidence="1">Uncharacterized protein</fullName>
    </submittedName>
</protein>
<evidence type="ECO:0000313" key="1">
    <source>
        <dbReference type="EMBL" id="TGX83913.1"/>
    </source>
</evidence>
<dbReference type="Proteomes" id="UP000308886">
    <property type="component" value="Unassembled WGS sequence"/>
</dbReference>
<name>A0AC61QTP6_9BACT</name>